<dbReference type="EMBL" id="LAZR01000062">
    <property type="protein sequence ID" value="KKN96739.1"/>
    <property type="molecule type" value="Genomic_DNA"/>
</dbReference>
<organism evidence="1">
    <name type="scientific">marine sediment metagenome</name>
    <dbReference type="NCBI Taxonomy" id="412755"/>
    <lineage>
        <taxon>unclassified sequences</taxon>
        <taxon>metagenomes</taxon>
        <taxon>ecological metagenomes</taxon>
    </lineage>
</organism>
<name>A0A0F9UYE0_9ZZZZ</name>
<evidence type="ECO:0000313" key="1">
    <source>
        <dbReference type="EMBL" id="KKN96739.1"/>
    </source>
</evidence>
<dbReference type="AlphaFoldDB" id="A0A0F9UYE0"/>
<proteinExistence type="predicted"/>
<comment type="caution">
    <text evidence="1">The sequence shown here is derived from an EMBL/GenBank/DDBJ whole genome shotgun (WGS) entry which is preliminary data.</text>
</comment>
<sequence>MTDSELDAWVWNAVFGVESVMIGNRAWKKDENDPKGRAWVNAPTCPLFTTDLNAAARAEAKIARMGIPARYWLSLRDVILSALGLKELTVRAKLAMVTATARERCEAMYAMREQIERARAA</sequence>
<protein>
    <submittedName>
        <fullName evidence="1">Uncharacterized protein</fullName>
    </submittedName>
</protein>
<accession>A0A0F9UYE0</accession>
<gene>
    <name evidence="1" type="ORF">LCGC14_0163830</name>
</gene>
<reference evidence="1" key="1">
    <citation type="journal article" date="2015" name="Nature">
        <title>Complex archaea that bridge the gap between prokaryotes and eukaryotes.</title>
        <authorList>
            <person name="Spang A."/>
            <person name="Saw J.H."/>
            <person name="Jorgensen S.L."/>
            <person name="Zaremba-Niedzwiedzka K."/>
            <person name="Martijn J."/>
            <person name="Lind A.E."/>
            <person name="van Eijk R."/>
            <person name="Schleper C."/>
            <person name="Guy L."/>
            <person name="Ettema T.J."/>
        </authorList>
    </citation>
    <scope>NUCLEOTIDE SEQUENCE</scope>
</reference>